<dbReference type="RefSeq" id="WP_241444933.1">
    <property type="nucleotide sequence ID" value="NZ_BSUJ01000001.1"/>
</dbReference>
<sequence length="275" mass="28503">MKSSLVLTTVVGVVGALGLSVGAADAAVPAVSASRSATSSVAAIQGSASLGAALAPAAAVAPAATIKQTVVIGRSRGGRPIVANRLGDPTKPTVVLLTTIHGNERRNHTVAASLKEGRAVQGINLWVVEFANPDGWAKGSRYNAAGVDLNRNFPVRWSRSTTRAGARAASEPEARALMAFLDKTNPTTVLSLHQPLYGVDGYALKDKALAQRLAKNLALPLRSFSCTSGCTGTLTQWFNATHRGRAITVEFGKSPSWGAMVRAADGILRSVGGRR</sequence>
<keyword evidence="5" id="KW-0862">Zinc</keyword>
<feature type="active site" description="Proton donor/acceptor" evidence="7">
    <location>
        <position position="250"/>
    </location>
</feature>
<name>A0ABQ6HPR8_9MICO</name>
<dbReference type="PROSITE" id="PS52035">
    <property type="entry name" value="PEPTIDASE_M14"/>
    <property type="match status" value="1"/>
</dbReference>
<proteinExistence type="inferred from homology"/>
<organism evidence="10 11">
    <name type="scientific">Arsenicicoccus piscis</name>
    <dbReference type="NCBI Taxonomy" id="673954"/>
    <lineage>
        <taxon>Bacteria</taxon>
        <taxon>Bacillati</taxon>
        <taxon>Actinomycetota</taxon>
        <taxon>Actinomycetes</taxon>
        <taxon>Micrococcales</taxon>
        <taxon>Intrasporangiaceae</taxon>
        <taxon>Arsenicicoccus</taxon>
    </lineage>
</organism>
<evidence type="ECO:0000313" key="11">
    <source>
        <dbReference type="Proteomes" id="UP001157109"/>
    </source>
</evidence>
<dbReference type="Proteomes" id="UP001157109">
    <property type="component" value="Unassembled WGS sequence"/>
</dbReference>
<evidence type="ECO:0000256" key="8">
    <source>
        <dbReference type="SAM" id="SignalP"/>
    </source>
</evidence>
<evidence type="ECO:0000256" key="2">
    <source>
        <dbReference type="ARBA" id="ARBA00005988"/>
    </source>
</evidence>
<keyword evidence="4" id="KW-0378">Hydrolase</keyword>
<gene>
    <name evidence="10" type="ORF">GCM10025862_21860</name>
</gene>
<evidence type="ECO:0000256" key="1">
    <source>
        <dbReference type="ARBA" id="ARBA00001947"/>
    </source>
</evidence>
<dbReference type="SMART" id="SM00631">
    <property type="entry name" value="Zn_pept"/>
    <property type="match status" value="1"/>
</dbReference>
<feature type="chain" id="PRO_5045401234" description="Peptidase M14 domain-containing protein" evidence="8">
    <location>
        <begin position="27"/>
        <end position="275"/>
    </location>
</feature>
<reference evidence="11" key="1">
    <citation type="journal article" date="2019" name="Int. J. Syst. Evol. Microbiol.">
        <title>The Global Catalogue of Microorganisms (GCM) 10K type strain sequencing project: providing services to taxonomists for standard genome sequencing and annotation.</title>
        <authorList>
            <consortium name="The Broad Institute Genomics Platform"/>
            <consortium name="The Broad Institute Genome Sequencing Center for Infectious Disease"/>
            <person name="Wu L."/>
            <person name="Ma J."/>
        </authorList>
    </citation>
    <scope>NUCLEOTIDE SEQUENCE [LARGE SCALE GENOMIC DNA]</scope>
    <source>
        <strain evidence="11">NBRC 105830</strain>
    </source>
</reference>
<dbReference type="PANTHER" id="PTHR11705">
    <property type="entry name" value="PROTEASE FAMILY M14 CARBOXYPEPTIDASE A,B"/>
    <property type="match status" value="1"/>
</dbReference>
<evidence type="ECO:0000256" key="4">
    <source>
        <dbReference type="ARBA" id="ARBA00022801"/>
    </source>
</evidence>
<keyword evidence="11" id="KW-1185">Reference proteome</keyword>
<evidence type="ECO:0000256" key="5">
    <source>
        <dbReference type="ARBA" id="ARBA00022833"/>
    </source>
</evidence>
<comment type="similarity">
    <text evidence="2 7">Belongs to the peptidase M14 family.</text>
</comment>
<comment type="cofactor">
    <cofactor evidence="1">
        <name>Zn(2+)</name>
        <dbReference type="ChEBI" id="CHEBI:29105"/>
    </cofactor>
</comment>
<dbReference type="SUPFAM" id="SSF53187">
    <property type="entry name" value="Zn-dependent exopeptidases"/>
    <property type="match status" value="1"/>
</dbReference>
<evidence type="ECO:0000259" key="9">
    <source>
        <dbReference type="PROSITE" id="PS52035"/>
    </source>
</evidence>
<evidence type="ECO:0000256" key="7">
    <source>
        <dbReference type="PROSITE-ProRule" id="PRU01379"/>
    </source>
</evidence>
<keyword evidence="3" id="KW-0645">Protease</keyword>
<dbReference type="InterPro" id="IPR000834">
    <property type="entry name" value="Peptidase_M14"/>
</dbReference>
<accession>A0ABQ6HPR8</accession>
<evidence type="ECO:0000256" key="3">
    <source>
        <dbReference type="ARBA" id="ARBA00022670"/>
    </source>
</evidence>
<feature type="signal peptide" evidence="8">
    <location>
        <begin position="1"/>
        <end position="26"/>
    </location>
</feature>
<comment type="caution">
    <text evidence="10">The sequence shown here is derived from an EMBL/GenBank/DDBJ whole genome shotgun (WGS) entry which is preliminary data.</text>
</comment>
<evidence type="ECO:0000256" key="6">
    <source>
        <dbReference type="ARBA" id="ARBA00023049"/>
    </source>
</evidence>
<dbReference type="EMBL" id="BSUJ01000001">
    <property type="protein sequence ID" value="GMA20165.1"/>
    <property type="molecule type" value="Genomic_DNA"/>
</dbReference>
<dbReference type="Pfam" id="PF00246">
    <property type="entry name" value="Peptidase_M14"/>
    <property type="match status" value="1"/>
</dbReference>
<dbReference type="PRINTS" id="PR00765">
    <property type="entry name" value="CRBOXYPTASEA"/>
</dbReference>
<protein>
    <recommendedName>
        <fullName evidence="9">Peptidase M14 domain-containing protein</fullName>
    </recommendedName>
</protein>
<dbReference type="Gene3D" id="3.40.630.10">
    <property type="entry name" value="Zn peptidases"/>
    <property type="match status" value="1"/>
</dbReference>
<keyword evidence="6" id="KW-0482">Metalloprotease</keyword>
<keyword evidence="8" id="KW-0732">Signal</keyword>
<evidence type="ECO:0000313" key="10">
    <source>
        <dbReference type="EMBL" id="GMA20165.1"/>
    </source>
</evidence>
<dbReference type="PANTHER" id="PTHR11705:SF143">
    <property type="entry name" value="SLL0236 PROTEIN"/>
    <property type="match status" value="1"/>
</dbReference>
<feature type="domain" description="Peptidase M14" evidence="9">
    <location>
        <begin position="43"/>
        <end position="271"/>
    </location>
</feature>